<reference evidence="1" key="1">
    <citation type="submission" date="2018-05" db="EMBL/GenBank/DDBJ databases">
        <authorList>
            <person name="Lanie J.A."/>
            <person name="Ng W.-L."/>
            <person name="Kazmierczak K.M."/>
            <person name="Andrzejewski T.M."/>
            <person name="Davidsen T.M."/>
            <person name="Wayne K.J."/>
            <person name="Tettelin H."/>
            <person name="Glass J.I."/>
            <person name="Rusch D."/>
            <person name="Podicherti R."/>
            <person name="Tsui H.-C.T."/>
            <person name="Winkler M.E."/>
        </authorList>
    </citation>
    <scope>NUCLEOTIDE SEQUENCE</scope>
</reference>
<name>A0A381W5N9_9ZZZZ</name>
<proteinExistence type="predicted"/>
<dbReference type="AlphaFoldDB" id="A0A381W5N9"/>
<dbReference type="EMBL" id="UINC01010731">
    <property type="protein sequence ID" value="SVA47631.1"/>
    <property type="molecule type" value="Genomic_DNA"/>
</dbReference>
<accession>A0A381W5N9</accession>
<organism evidence="1">
    <name type="scientific">marine metagenome</name>
    <dbReference type="NCBI Taxonomy" id="408172"/>
    <lineage>
        <taxon>unclassified sequences</taxon>
        <taxon>metagenomes</taxon>
        <taxon>ecological metagenomes</taxon>
    </lineage>
</organism>
<gene>
    <name evidence="1" type="ORF">METZ01_LOCUS100485</name>
</gene>
<evidence type="ECO:0000313" key="1">
    <source>
        <dbReference type="EMBL" id="SVA47631.1"/>
    </source>
</evidence>
<sequence length="26" mass="2679">KANLSLVAAIGALAYGYFTGVFSDDD</sequence>
<feature type="non-terminal residue" evidence="1">
    <location>
        <position position="1"/>
    </location>
</feature>
<protein>
    <submittedName>
        <fullName evidence="1">Uncharacterized protein</fullName>
    </submittedName>
</protein>